<sequence length="197" mass="21570">MKRNLILILLTLLLQNAFAQDYIVKVNGEEIPARVLEITLEEILYHQPDSSAEVVLRLPKTEVFMVRFENGAKEVFSENLQDNKVVTAAALTPDQLYLLGKRDAIQLYKGEGVLWGSAASALIFPYGLAGSAVLAFTPPNVHQNRVSDRELLSYPDYVKGYKDQAKKRKIGKAAAGAGIGTLVGIAATVAIILSTWQ</sequence>
<keyword evidence="4" id="KW-1185">Reference proteome</keyword>
<evidence type="ECO:0000256" key="2">
    <source>
        <dbReference type="SAM" id="SignalP"/>
    </source>
</evidence>
<reference evidence="4" key="1">
    <citation type="journal article" date="2019" name="Int. J. Syst. Evol. Microbiol.">
        <title>The Global Catalogue of Microorganisms (GCM) 10K type strain sequencing project: providing services to taxonomists for standard genome sequencing and annotation.</title>
        <authorList>
            <consortium name="The Broad Institute Genomics Platform"/>
            <consortium name="The Broad Institute Genome Sequencing Center for Infectious Disease"/>
            <person name="Wu L."/>
            <person name="Ma J."/>
        </authorList>
    </citation>
    <scope>NUCLEOTIDE SEQUENCE [LARGE SCALE GENOMIC DNA]</scope>
    <source>
        <strain evidence="4">KCTC 23984</strain>
    </source>
</reference>
<evidence type="ECO:0000313" key="3">
    <source>
        <dbReference type="EMBL" id="MFD3001794.1"/>
    </source>
</evidence>
<name>A0ABW6BXV4_9BACT</name>
<keyword evidence="1" id="KW-0472">Membrane</keyword>
<dbReference type="Proteomes" id="UP001597641">
    <property type="component" value="Unassembled WGS sequence"/>
</dbReference>
<organism evidence="3 4">
    <name type="scientific">Pontibacter toksunensis</name>
    <dbReference type="NCBI Taxonomy" id="1332631"/>
    <lineage>
        <taxon>Bacteria</taxon>
        <taxon>Pseudomonadati</taxon>
        <taxon>Bacteroidota</taxon>
        <taxon>Cytophagia</taxon>
        <taxon>Cytophagales</taxon>
        <taxon>Hymenobacteraceae</taxon>
        <taxon>Pontibacter</taxon>
    </lineage>
</organism>
<accession>A0ABW6BXV4</accession>
<gene>
    <name evidence="3" type="ORF">ACFS7Z_15580</name>
</gene>
<comment type="caution">
    <text evidence="3">The sequence shown here is derived from an EMBL/GenBank/DDBJ whole genome shotgun (WGS) entry which is preliminary data.</text>
</comment>
<dbReference type="EMBL" id="JBHUOX010000011">
    <property type="protein sequence ID" value="MFD3001794.1"/>
    <property type="molecule type" value="Genomic_DNA"/>
</dbReference>
<keyword evidence="1" id="KW-1133">Transmembrane helix</keyword>
<proteinExistence type="predicted"/>
<feature type="transmembrane region" description="Helical" evidence="1">
    <location>
        <begin position="173"/>
        <end position="196"/>
    </location>
</feature>
<feature type="signal peptide" evidence="2">
    <location>
        <begin position="1"/>
        <end position="19"/>
    </location>
</feature>
<evidence type="ECO:0008006" key="5">
    <source>
        <dbReference type="Google" id="ProtNLM"/>
    </source>
</evidence>
<keyword evidence="2" id="KW-0732">Signal</keyword>
<evidence type="ECO:0000256" key="1">
    <source>
        <dbReference type="SAM" id="Phobius"/>
    </source>
</evidence>
<feature type="chain" id="PRO_5047031098" description="PEGA domain-containing protein" evidence="2">
    <location>
        <begin position="20"/>
        <end position="197"/>
    </location>
</feature>
<dbReference type="RefSeq" id="WP_377486328.1">
    <property type="nucleotide sequence ID" value="NZ_JBHUOX010000011.1"/>
</dbReference>
<evidence type="ECO:0000313" key="4">
    <source>
        <dbReference type="Proteomes" id="UP001597641"/>
    </source>
</evidence>
<protein>
    <recommendedName>
        <fullName evidence="5">PEGA domain-containing protein</fullName>
    </recommendedName>
</protein>
<feature type="transmembrane region" description="Helical" evidence="1">
    <location>
        <begin position="113"/>
        <end position="136"/>
    </location>
</feature>
<keyword evidence="1" id="KW-0812">Transmembrane</keyword>